<evidence type="ECO:0000313" key="3">
    <source>
        <dbReference type="EnsemblMetazoa" id="HelroP180882"/>
    </source>
</evidence>
<reference evidence="3" key="3">
    <citation type="submission" date="2015-06" db="UniProtKB">
        <authorList>
            <consortium name="EnsemblMetazoa"/>
        </authorList>
    </citation>
    <scope>IDENTIFICATION</scope>
</reference>
<organism evidence="3 4">
    <name type="scientific">Helobdella robusta</name>
    <name type="common">Californian leech</name>
    <dbReference type="NCBI Taxonomy" id="6412"/>
    <lineage>
        <taxon>Eukaryota</taxon>
        <taxon>Metazoa</taxon>
        <taxon>Spiralia</taxon>
        <taxon>Lophotrochozoa</taxon>
        <taxon>Annelida</taxon>
        <taxon>Clitellata</taxon>
        <taxon>Hirudinea</taxon>
        <taxon>Rhynchobdellida</taxon>
        <taxon>Glossiphoniidae</taxon>
        <taxon>Helobdella</taxon>
    </lineage>
</organism>
<keyword evidence="4" id="KW-1185">Reference proteome</keyword>
<feature type="compositionally biased region" description="Polar residues" evidence="1">
    <location>
        <begin position="7"/>
        <end position="27"/>
    </location>
</feature>
<proteinExistence type="predicted"/>
<dbReference type="GeneID" id="20207880"/>
<name>T1FGD1_HELRO</name>
<evidence type="ECO:0000313" key="2">
    <source>
        <dbReference type="EMBL" id="ESN93563.1"/>
    </source>
</evidence>
<reference evidence="4" key="1">
    <citation type="submission" date="2012-12" db="EMBL/GenBank/DDBJ databases">
        <authorList>
            <person name="Hellsten U."/>
            <person name="Grimwood J."/>
            <person name="Chapman J.A."/>
            <person name="Shapiro H."/>
            <person name="Aerts A."/>
            <person name="Otillar R.P."/>
            <person name="Terry A.Y."/>
            <person name="Boore J.L."/>
            <person name="Simakov O."/>
            <person name="Marletaz F."/>
            <person name="Cho S.-J."/>
            <person name="Edsinger-Gonzales E."/>
            <person name="Havlak P."/>
            <person name="Kuo D.-H."/>
            <person name="Larsson T."/>
            <person name="Lv J."/>
            <person name="Arendt D."/>
            <person name="Savage R."/>
            <person name="Osoegawa K."/>
            <person name="de Jong P."/>
            <person name="Lindberg D.R."/>
            <person name="Seaver E.C."/>
            <person name="Weisblat D.A."/>
            <person name="Putnam N.H."/>
            <person name="Grigoriev I.V."/>
            <person name="Rokhsar D.S."/>
        </authorList>
    </citation>
    <scope>NUCLEOTIDE SEQUENCE</scope>
</reference>
<gene>
    <name evidence="3" type="primary">20207880</name>
    <name evidence="2" type="ORF">HELRODRAFT_180882</name>
</gene>
<dbReference type="EMBL" id="AMQM01007398">
    <property type="status" value="NOT_ANNOTATED_CDS"/>
    <property type="molecule type" value="Genomic_DNA"/>
</dbReference>
<reference evidence="2 4" key="2">
    <citation type="journal article" date="2013" name="Nature">
        <title>Insights into bilaterian evolution from three spiralian genomes.</title>
        <authorList>
            <person name="Simakov O."/>
            <person name="Marletaz F."/>
            <person name="Cho S.J."/>
            <person name="Edsinger-Gonzales E."/>
            <person name="Havlak P."/>
            <person name="Hellsten U."/>
            <person name="Kuo D.H."/>
            <person name="Larsson T."/>
            <person name="Lv J."/>
            <person name="Arendt D."/>
            <person name="Savage R."/>
            <person name="Osoegawa K."/>
            <person name="de Jong P."/>
            <person name="Grimwood J."/>
            <person name="Chapman J.A."/>
            <person name="Shapiro H."/>
            <person name="Aerts A."/>
            <person name="Otillar R.P."/>
            <person name="Terry A.Y."/>
            <person name="Boore J.L."/>
            <person name="Grigoriev I.V."/>
            <person name="Lindberg D.R."/>
            <person name="Seaver E.C."/>
            <person name="Weisblat D.A."/>
            <person name="Putnam N.H."/>
            <person name="Rokhsar D.S."/>
        </authorList>
    </citation>
    <scope>NUCLEOTIDE SEQUENCE</scope>
</reference>
<dbReference type="CTD" id="20207880"/>
<feature type="compositionally biased region" description="Polar residues" evidence="1">
    <location>
        <begin position="76"/>
        <end position="85"/>
    </location>
</feature>
<feature type="region of interest" description="Disordered" evidence="1">
    <location>
        <begin position="168"/>
        <end position="196"/>
    </location>
</feature>
<dbReference type="EnsemblMetazoa" id="HelroT180882">
    <property type="protein sequence ID" value="HelroP180882"/>
    <property type="gene ID" value="HelroG180882"/>
</dbReference>
<dbReference type="InParanoid" id="T1FGD1"/>
<accession>T1FGD1</accession>
<evidence type="ECO:0000313" key="4">
    <source>
        <dbReference type="Proteomes" id="UP000015101"/>
    </source>
</evidence>
<dbReference type="EMBL" id="KB097605">
    <property type="protein sequence ID" value="ESN93563.1"/>
    <property type="molecule type" value="Genomic_DNA"/>
</dbReference>
<feature type="compositionally biased region" description="Polar residues" evidence="1">
    <location>
        <begin position="36"/>
        <end position="58"/>
    </location>
</feature>
<dbReference type="HOGENOM" id="CLU_1012936_0_0_1"/>
<protein>
    <submittedName>
        <fullName evidence="2 3">Uncharacterized protein</fullName>
    </submittedName>
</protein>
<dbReference type="AlphaFoldDB" id="T1FGD1"/>
<feature type="region of interest" description="Disordered" evidence="1">
    <location>
        <begin position="1"/>
        <end position="92"/>
    </location>
</feature>
<sequence>MRDRAKTINTPNQPPQQRSKETGTPTTRDVGVGTWTMEQGTQTDEVPQMVDNQQQTDIAEQIPVQGKVRDAHTSPRRTPTLNSNHEGNEETSATTITLTKEKTPTHTRTLSTRTLGEIPCDNVDKCVTEGDSDDEEKELDSSKQATLYSYFQPTQEFIRDLNENELLPEGETSNYIPPTTRGASRKPIPTSSLGRKTKEGNNTIIFSCLKGVEELKKRINFSLDNDTKIVDGYLVHKNIIINPSPKEQNRQMSVEIVKHILPYLPFHTFVIYISQ</sequence>
<dbReference type="KEGG" id="hro:HELRODRAFT_180882"/>
<dbReference type="Proteomes" id="UP000015101">
    <property type="component" value="Unassembled WGS sequence"/>
</dbReference>
<evidence type="ECO:0000256" key="1">
    <source>
        <dbReference type="SAM" id="MobiDB-lite"/>
    </source>
</evidence>
<dbReference type="RefSeq" id="XP_009028415.1">
    <property type="nucleotide sequence ID" value="XM_009030167.1"/>
</dbReference>